<feature type="region of interest" description="Disordered" evidence="2">
    <location>
        <begin position="571"/>
        <end position="606"/>
    </location>
</feature>
<reference evidence="5" key="2">
    <citation type="submission" date="2025-09" db="UniProtKB">
        <authorList>
            <consortium name="Ensembl"/>
        </authorList>
    </citation>
    <scope>IDENTIFICATION</scope>
</reference>
<feature type="region of interest" description="Disordered" evidence="2">
    <location>
        <begin position="825"/>
        <end position="848"/>
    </location>
</feature>
<comment type="similarity">
    <text evidence="1">Belongs to the SPATA31 family.</text>
</comment>
<evidence type="ECO:0000313" key="6">
    <source>
        <dbReference type="Proteomes" id="UP000694398"/>
    </source>
</evidence>
<dbReference type="GeneID" id="102015754"/>
<dbReference type="Ensembl" id="ENSCLAT00000001414.1">
    <property type="protein sequence ID" value="ENSCLAP00000001372.1"/>
    <property type="gene ID" value="ENSCLAG00000001042.1"/>
</dbReference>
<sequence>MENPPFLLKSVGSTWLSISFTSWAIHMILAFLCGLLLFNLLIPFLETNPSFPLTWKKENIRKNHMEKRQKKIRRKSCILKAFRECRRELEETRHLVLLLQRLLQKLPGNAEVNHLSHGDVPEPQEDQPALRRLPPGTGPQDSGLSKSYLQSLIRVLSGPDLLHHCLSFFSWCWATAKATFFSSWAHGKSQQEHPSHHPPDTVFWEGPSHWQAEVGRGDHAFIHPDVHKLLEMLISKRVKQKMRQEKPKDGSFFQLVNTDYPWISLRNLLKSLGDKLTSAQLFCNTKDKAEWLLGSQQPSLHKVLGSPLEHECSLLFWGPPSLHSESLVATAWAGGRSSSTRSHCIKFNEAHTHIPGPSLQDSPLVLPSVQPPAQLLCFPQKPQLTCPSQVRACGTTCSTSQKKAQSFLPIENQDLQWTLQKPLKWRQALNSKLQKGQEPISLPTLNLPQGSQASEAPQAVSILSGDSNSAELQEKPECHRSGAFSRDEGSENLPHPALRLLPSQDLMQPLGKLPEKCQGRVQDSYSATQPTQTSAPTCGRNKTVQNTGSQSSGRAFYRGLVTLKLEDRRNVQQNASEDRKDTFRGVGCTPWEVQGDKGAQSNIKGPEKYDAGSHFSRGPDPKDLQKDLGVHLSRKFWQINEGMIPVCVRRSWLIAKCTLPKSNTHTPPIMMTCYKGKKTCVNSTQGLSFLDPRTPSLLEAHIKNYRLRQKCGPLFQNLEPRNIHVGEAQALPPPLPSFASSAPSDSRTDFITKLATFQQEIPGKVAGLKETAQTLFPILQSTIPVARSPAWKEVQKVSNGTLSDDNNGPSDIPLSAQEVRLPSAASTQWSSTAFRNERGSLVPTPGPEMAKHDLQEGTRRMAFEGTCHGIPVLEIKLLSPLSVAKESRKPEVKEKHPAWEITLGTRMMENSQNININLRTLGSPYTSNHSSSLSRDSTHQNQAQNVKRKEHSHLDIDMLREGESCSQNVCTDSLQDCHTVGLLSTVIQPSQTSVSNSQGTLYSNTPTLEVPCDPSVRGVNNQWEQESSMSRFHDAVKSSSKISGSNNQSKNYRKPRPGNEEQSSAGERPFCTYELSPPAQVMEVDSYGSMSCPHVPEKGQIPTESLIRKKMKHSLQCHNPNKECNGQESSMQKPKPSSASAQTLASITNRKVRNREVVGPILVDKLGLHQASVPSGINLHVAGPPEPVGMHSCYHRASSSPDKRTMVKDMACAHHDSHNDHSHPTKSMWIRDRDNNQATPRACAPSSQGHQRSKDIGASGYLQPHDTLQSAVLSHIPQTYHAFSSETNLFAEEMY</sequence>
<dbReference type="GO" id="GO:0007283">
    <property type="term" value="P:spermatogenesis"/>
    <property type="evidence" value="ECO:0007669"/>
    <property type="project" value="UniProtKB-KW"/>
</dbReference>
<feature type="region of interest" description="Disordered" evidence="2">
    <location>
        <begin position="919"/>
        <end position="951"/>
    </location>
</feature>
<dbReference type="InterPro" id="IPR039509">
    <property type="entry name" value="SPATA31"/>
</dbReference>
<keyword evidence="3" id="KW-0472">Membrane</keyword>
<feature type="compositionally biased region" description="Basic and acidic residues" evidence="2">
    <location>
        <begin position="571"/>
        <end position="583"/>
    </location>
</feature>
<feature type="region of interest" description="Disordered" evidence="2">
    <location>
        <begin position="1236"/>
        <end position="1260"/>
    </location>
</feature>
<dbReference type="Proteomes" id="UP000694398">
    <property type="component" value="Unassembled WGS sequence"/>
</dbReference>
<feature type="region of interest" description="Disordered" evidence="2">
    <location>
        <begin position="1024"/>
        <end position="1070"/>
    </location>
</feature>
<feature type="region of interest" description="Disordered" evidence="2">
    <location>
        <begin position="526"/>
        <end position="551"/>
    </location>
</feature>
<feature type="compositionally biased region" description="Polar residues" evidence="2">
    <location>
        <begin position="825"/>
        <end position="834"/>
    </location>
</feature>
<name>A0A8C2UL78_CHILA</name>
<dbReference type="RefSeq" id="XP_005408931.1">
    <property type="nucleotide sequence ID" value="XM_005408874.1"/>
</dbReference>
<feature type="region of interest" description="Disordered" evidence="2">
    <location>
        <begin position="113"/>
        <end position="144"/>
    </location>
</feature>
<keyword evidence="6" id="KW-1185">Reference proteome</keyword>
<dbReference type="PANTHER" id="PTHR21859">
    <property type="entry name" value="ACROSOME-SPECIFIC PROTEIN"/>
    <property type="match status" value="1"/>
</dbReference>
<feature type="compositionally biased region" description="Low complexity" evidence="2">
    <location>
        <begin position="1037"/>
        <end position="1050"/>
    </location>
</feature>
<keyword evidence="3" id="KW-1133">Transmembrane helix</keyword>
<keyword evidence="3" id="KW-0812">Transmembrane</keyword>
<dbReference type="PANTHER" id="PTHR21859:SF58">
    <property type="entry name" value="SPERMATOGENESIS-ASSOCIATED PROTEIN 31E1"/>
    <property type="match status" value="1"/>
</dbReference>
<protein>
    <submittedName>
        <fullName evidence="5">Spermatogenesis-associated protein 31E1-like</fullName>
    </submittedName>
</protein>
<feature type="transmembrane region" description="Helical" evidence="3">
    <location>
        <begin position="20"/>
        <end position="42"/>
    </location>
</feature>
<evidence type="ECO:0000256" key="2">
    <source>
        <dbReference type="SAM" id="MobiDB-lite"/>
    </source>
</evidence>
<dbReference type="Pfam" id="PF14650">
    <property type="entry name" value="FAM75"/>
    <property type="match status" value="1"/>
</dbReference>
<proteinExistence type="inferred from homology"/>
<organism evidence="5 6">
    <name type="scientific">Chinchilla lanigera</name>
    <name type="common">Long-tailed chinchilla</name>
    <name type="synonym">Chinchilla villidera</name>
    <dbReference type="NCBI Taxonomy" id="34839"/>
    <lineage>
        <taxon>Eukaryota</taxon>
        <taxon>Metazoa</taxon>
        <taxon>Chordata</taxon>
        <taxon>Craniata</taxon>
        <taxon>Vertebrata</taxon>
        <taxon>Euteleostomi</taxon>
        <taxon>Mammalia</taxon>
        <taxon>Eutheria</taxon>
        <taxon>Euarchontoglires</taxon>
        <taxon>Glires</taxon>
        <taxon>Rodentia</taxon>
        <taxon>Hystricomorpha</taxon>
        <taxon>Chinchillidae</taxon>
        <taxon>Chinchilla</taxon>
    </lineage>
</organism>
<evidence type="ECO:0000256" key="3">
    <source>
        <dbReference type="SAM" id="Phobius"/>
    </source>
</evidence>
<dbReference type="GO" id="GO:0016020">
    <property type="term" value="C:membrane"/>
    <property type="evidence" value="ECO:0007669"/>
    <property type="project" value="UniProtKB-SubCell"/>
</dbReference>
<evidence type="ECO:0000313" key="5">
    <source>
        <dbReference type="Ensembl" id="ENSCLAP00000001372.1"/>
    </source>
</evidence>
<gene>
    <name evidence="5" type="primary">LOC102015754</name>
</gene>
<feature type="compositionally biased region" description="Polar residues" evidence="2">
    <location>
        <begin position="919"/>
        <end position="945"/>
    </location>
</feature>
<feature type="compositionally biased region" description="Basic and acidic residues" evidence="2">
    <location>
        <begin position="472"/>
        <end position="489"/>
    </location>
</feature>
<dbReference type="OrthoDB" id="9799748at2759"/>
<dbReference type="GO" id="GO:0030154">
    <property type="term" value="P:cell differentiation"/>
    <property type="evidence" value="ECO:0007669"/>
    <property type="project" value="UniProtKB-KW"/>
</dbReference>
<evidence type="ECO:0000256" key="1">
    <source>
        <dbReference type="ARBA" id="ARBA00035009"/>
    </source>
</evidence>
<reference evidence="5" key="1">
    <citation type="submission" date="2025-08" db="UniProtKB">
        <authorList>
            <consortium name="Ensembl"/>
        </authorList>
    </citation>
    <scope>IDENTIFICATION</scope>
</reference>
<feature type="region of interest" description="Disordered" evidence="2">
    <location>
        <begin position="466"/>
        <end position="494"/>
    </location>
</feature>
<dbReference type="GeneTree" id="ENSGT00950000183043"/>
<feature type="domain" description="SPATA31" evidence="4">
    <location>
        <begin position="296"/>
        <end position="652"/>
    </location>
</feature>
<feature type="region of interest" description="Disordered" evidence="2">
    <location>
        <begin position="1119"/>
        <end position="1141"/>
    </location>
</feature>
<evidence type="ECO:0000259" key="4">
    <source>
        <dbReference type="Pfam" id="PF14650"/>
    </source>
</evidence>
<accession>A0A8C2UL78</accession>